<keyword evidence="3" id="KW-1185">Reference proteome</keyword>
<comment type="caution">
    <text evidence="2">The sequence shown here is derived from an EMBL/GenBank/DDBJ whole genome shotgun (WGS) entry which is preliminary data.</text>
</comment>
<name>A0ABP9I4J4_9ACTN</name>
<gene>
    <name evidence="2" type="ORF">GCM10023257_29420</name>
</gene>
<dbReference type="EMBL" id="BAABIV010000011">
    <property type="protein sequence ID" value="GAA4987625.1"/>
    <property type="molecule type" value="Genomic_DNA"/>
</dbReference>
<proteinExistence type="predicted"/>
<reference evidence="3" key="1">
    <citation type="journal article" date="2019" name="Int. J. Syst. Evol. Microbiol.">
        <title>The Global Catalogue of Microorganisms (GCM) 10K type strain sequencing project: providing services to taxonomists for standard genome sequencing and annotation.</title>
        <authorList>
            <consortium name="The Broad Institute Genomics Platform"/>
            <consortium name="The Broad Institute Genome Sequencing Center for Infectious Disease"/>
            <person name="Wu L."/>
            <person name="Ma J."/>
        </authorList>
    </citation>
    <scope>NUCLEOTIDE SEQUENCE [LARGE SCALE GENOMIC DNA]</scope>
    <source>
        <strain evidence="3">JCM 17657</strain>
    </source>
</reference>
<dbReference type="Proteomes" id="UP001500610">
    <property type="component" value="Unassembled WGS sequence"/>
</dbReference>
<evidence type="ECO:0000313" key="3">
    <source>
        <dbReference type="Proteomes" id="UP001500610"/>
    </source>
</evidence>
<evidence type="ECO:0000256" key="1">
    <source>
        <dbReference type="SAM" id="MobiDB-lite"/>
    </source>
</evidence>
<protein>
    <submittedName>
        <fullName evidence="2">Uncharacterized protein</fullName>
    </submittedName>
</protein>
<evidence type="ECO:0000313" key="2">
    <source>
        <dbReference type="EMBL" id="GAA4987625.1"/>
    </source>
</evidence>
<organism evidence="2 3">
    <name type="scientific">Streptomyces hyderabadensis</name>
    <dbReference type="NCBI Taxonomy" id="598549"/>
    <lineage>
        <taxon>Bacteria</taxon>
        <taxon>Bacillati</taxon>
        <taxon>Actinomycetota</taxon>
        <taxon>Actinomycetes</taxon>
        <taxon>Kitasatosporales</taxon>
        <taxon>Streptomycetaceae</taxon>
        <taxon>Streptomyces</taxon>
    </lineage>
</organism>
<feature type="compositionally biased region" description="Low complexity" evidence="1">
    <location>
        <begin position="37"/>
        <end position="55"/>
    </location>
</feature>
<feature type="compositionally biased region" description="Basic and acidic residues" evidence="1">
    <location>
        <begin position="18"/>
        <end position="29"/>
    </location>
</feature>
<sequence length="74" mass="8188">MFARSGWRVNAPSLLEEPIPRRSEDEHPPARPRPTHRTQGATRTPTEPAQAPQAPRTDDPHPGPATEEQVPVPL</sequence>
<accession>A0ABP9I4J4</accession>
<feature type="region of interest" description="Disordered" evidence="1">
    <location>
        <begin position="1"/>
        <end position="74"/>
    </location>
</feature>